<evidence type="ECO:0000256" key="2">
    <source>
        <dbReference type="ARBA" id="ARBA00022679"/>
    </source>
</evidence>
<protein>
    <recommendedName>
        <fullName evidence="3">tRNA/rRNA methyltransferase SpoU type domain-containing protein</fullName>
    </recommendedName>
</protein>
<sequence length="158" mass="17321">MSRVSAKTMILIAHNIRSLHNVGAFFRTADAFGVEKIYLTGYTGCPPRKEIAKTALGSEHRIPWEYREDLDLLLFELKSTGKKIVALEISDRAVSVGALEVPVENIALIVGSEVEGISPQLLEQCDEIIEIPMIGIKKSLNVSVATGIALFAIMTKIR</sequence>
<reference evidence="4 5" key="1">
    <citation type="journal article" date="2016" name="Nat. Commun.">
        <title>Thousands of microbial genomes shed light on interconnected biogeochemical processes in an aquifer system.</title>
        <authorList>
            <person name="Anantharaman K."/>
            <person name="Brown C.T."/>
            <person name="Hug L.A."/>
            <person name="Sharon I."/>
            <person name="Castelle C.J."/>
            <person name="Probst A.J."/>
            <person name="Thomas B.C."/>
            <person name="Singh A."/>
            <person name="Wilkins M.J."/>
            <person name="Karaoz U."/>
            <person name="Brodie E.L."/>
            <person name="Williams K.H."/>
            <person name="Hubbard S.S."/>
            <person name="Banfield J.F."/>
        </authorList>
    </citation>
    <scope>NUCLEOTIDE SEQUENCE [LARGE SCALE GENOMIC DNA]</scope>
</reference>
<evidence type="ECO:0000313" key="5">
    <source>
        <dbReference type="Proteomes" id="UP000177331"/>
    </source>
</evidence>
<evidence type="ECO:0000256" key="1">
    <source>
        <dbReference type="ARBA" id="ARBA00022603"/>
    </source>
</evidence>
<name>A0A1F7W7E5_9BACT</name>
<proteinExistence type="predicted"/>
<dbReference type="EMBL" id="MGFD01000017">
    <property type="protein sequence ID" value="OGL98723.1"/>
    <property type="molecule type" value="Genomic_DNA"/>
</dbReference>
<dbReference type="InterPro" id="IPR029028">
    <property type="entry name" value="Alpha/beta_knot_MTases"/>
</dbReference>
<keyword evidence="1" id="KW-0489">Methyltransferase</keyword>
<feature type="domain" description="tRNA/rRNA methyltransferase SpoU type" evidence="3">
    <location>
        <begin position="9"/>
        <end position="151"/>
    </location>
</feature>
<dbReference type="InterPro" id="IPR001537">
    <property type="entry name" value="SpoU_MeTrfase"/>
</dbReference>
<comment type="caution">
    <text evidence="4">The sequence shown here is derived from an EMBL/GenBank/DDBJ whole genome shotgun (WGS) entry which is preliminary data.</text>
</comment>
<dbReference type="InterPro" id="IPR029026">
    <property type="entry name" value="tRNA_m1G_MTases_N"/>
</dbReference>
<keyword evidence="2" id="KW-0808">Transferase</keyword>
<organism evidence="4 5">
    <name type="scientific">Candidatus Uhrbacteria bacterium RIFOXYB2_FULL_45_11</name>
    <dbReference type="NCBI Taxonomy" id="1802421"/>
    <lineage>
        <taxon>Bacteria</taxon>
        <taxon>Candidatus Uhriibacteriota</taxon>
    </lineage>
</organism>
<gene>
    <name evidence="4" type="ORF">A2318_03995</name>
</gene>
<dbReference type="Gene3D" id="3.40.1280.10">
    <property type="match status" value="1"/>
</dbReference>
<dbReference type="AlphaFoldDB" id="A0A1F7W7E5"/>
<dbReference type="Pfam" id="PF00588">
    <property type="entry name" value="SpoU_methylase"/>
    <property type="match status" value="1"/>
</dbReference>
<evidence type="ECO:0000259" key="3">
    <source>
        <dbReference type="Pfam" id="PF00588"/>
    </source>
</evidence>
<dbReference type="PANTHER" id="PTHR46429">
    <property type="entry name" value="23S RRNA (GUANOSINE-2'-O-)-METHYLTRANSFERASE RLMB"/>
    <property type="match status" value="1"/>
</dbReference>
<dbReference type="InterPro" id="IPR004441">
    <property type="entry name" value="rRNA_MeTrfase_TrmH"/>
</dbReference>
<dbReference type="GO" id="GO:0006396">
    <property type="term" value="P:RNA processing"/>
    <property type="evidence" value="ECO:0007669"/>
    <property type="project" value="InterPro"/>
</dbReference>
<dbReference type="PANTHER" id="PTHR46429:SF1">
    <property type="entry name" value="23S RRNA (GUANOSINE-2'-O-)-METHYLTRANSFERASE RLMB"/>
    <property type="match status" value="1"/>
</dbReference>
<dbReference type="SUPFAM" id="SSF75217">
    <property type="entry name" value="alpha/beta knot"/>
    <property type="match status" value="1"/>
</dbReference>
<dbReference type="STRING" id="1802421.A2318_03995"/>
<dbReference type="GO" id="GO:0032259">
    <property type="term" value="P:methylation"/>
    <property type="evidence" value="ECO:0007669"/>
    <property type="project" value="UniProtKB-KW"/>
</dbReference>
<accession>A0A1F7W7E5</accession>
<dbReference type="GO" id="GO:0008173">
    <property type="term" value="F:RNA methyltransferase activity"/>
    <property type="evidence" value="ECO:0007669"/>
    <property type="project" value="InterPro"/>
</dbReference>
<dbReference type="GO" id="GO:0003723">
    <property type="term" value="F:RNA binding"/>
    <property type="evidence" value="ECO:0007669"/>
    <property type="project" value="InterPro"/>
</dbReference>
<dbReference type="GO" id="GO:0005829">
    <property type="term" value="C:cytosol"/>
    <property type="evidence" value="ECO:0007669"/>
    <property type="project" value="TreeGrafter"/>
</dbReference>
<dbReference type="Proteomes" id="UP000177331">
    <property type="component" value="Unassembled WGS sequence"/>
</dbReference>
<evidence type="ECO:0000313" key="4">
    <source>
        <dbReference type="EMBL" id="OGL98723.1"/>
    </source>
</evidence>